<sequence length="279" mass="31581">MKVNLLQMQSSQKFEDNLRVIEQAFHQQFQHRTPASTVQLALLPEAAWVFAQYHQQNRDLASNTDSITRLCSELAKQYALIIVAGTVPVPATNERCYSRCLVWGPQGQLLGHYDKMHLFDVDIRDRSGAYRESEHFAAGDQPSLIDCGSLTLGLTVCYDLRFPELFQHYKALGAHLITVPSAFTAKTGRAHWQPLLQARAIENQCFILAVGQWGQHDNGRTTWGHSMIIDPWGRILAEKAQGSGWLTSDIDVSQIDDIQRMMPIQQHKRFAQAKLKSPK</sequence>
<organism evidence="4 5">
    <name type="scientific">Paraferrimonas haliotis</name>
    <dbReference type="NCBI Taxonomy" id="2013866"/>
    <lineage>
        <taxon>Bacteria</taxon>
        <taxon>Pseudomonadati</taxon>
        <taxon>Pseudomonadota</taxon>
        <taxon>Gammaproteobacteria</taxon>
        <taxon>Alteromonadales</taxon>
        <taxon>Ferrimonadaceae</taxon>
        <taxon>Paraferrimonas</taxon>
    </lineage>
</organism>
<dbReference type="PROSITE" id="PS50263">
    <property type="entry name" value="CN_HYDROLASE"/>
    <property type="match status" value="1"/>
</dbReference>
<dbReference type="InterPro" id="IPR036526">
    <property type="entry name" value="C-N_Hydrolase_sf"/>
</dbReference>
<dbReference type="Pfam" id="PF00795">
    <property type="entry name" value="CN_hydrolase"/>
    <property type="match status" value="1"/>
</dbReference>
<dbReference type="PANTHER" id="PTHR23088:SF27">
    <property type="entry name" value="DEAMINATED GLUTATHIONE AMIDASE"/>
    <property type="match status" value="1"/>
</dbReference>
<dbReference type="Proteomes" id="UP001157439">
    <property type="component" value="Unassembled WGS sequence"/>
</dbReference>
<dbReference type="RefSeq" id="WP_158220700.1">
    <property type="nucleotide sequence ID" value="NZ_BSPO01000001.1"/>
</dbReference>
<reference evidence="4 5" key="1">
    <citation type="journal article" date="2014" name="Int. J. Syst. Evol. Microbiol.">
        <title>Complete genome sequence of Corynebacterium casei LMG S-19264T (=DSM 44701T), isolated from a smear-ripened cheese.</title>
        <authorList>
            <consortium name="US DOE Joint Genome Institute (JGI-PGF)"/>
            <person name="Walter F."/>
            <person name="Albersmeier A."/>
            <person name="Kalinowski J."/>
            <person name="Ruckert C."/>
        </authorList>
    </citation>
    <scope>NUCLEOTIDE SEQUENCE [LARGE SCALE GENOMIC DNA]</scope>
    <source>
        <strain evidence="4 5">NBRC 112785</strain>
    </source>
</reference>
<dbReference type="SUPFAM" id="SSF56317">
    <property type="entry name" value="Carbon-nitrogen hydrolase"/>
    <property type="match status" value="1"/>
</dbReference>
<evidence type="ECO:0000259" key="3">
    <source>
        <dbReference type="PROSITE" id="PS50263"/>
    </source>
</evidence>
<evidence type="ECO:0000256" key="1">
    <source>
        <dbReference type="ARBA" id="ARBA00010613"/>
    </source>
</evidence>
<dbReference type="GO" id="GO:0016811">
    <property type="term" value="F:hydrolase activity, acting on carbon-nitrogen (but not peptide) bonds, in linear amides"/>
    <property type="evidence" value="ECO:0007669"/>
    <property type="project" value="InterPro"/>
</dbReference>
<feature type="domain" description="CN hydrolase" evidence="3">
    <location>
        <begin position="1"/>
        <end position="252"/>
    </location>
</feature>
<evidence type="ECO:0000313" key="5">
    <source>
        <dbReference type="Proteomes" id="UP001157439"/>
    </source>
</evidence>
<keyword evidence="5" id="KW-1185">Reference proteome</keyword>
<dbReference type="PANTHER" id="PTHR23088">
    <property type="entry name" value="NITRILASE-RELATED"/>
    <property type="match status" value="1"/>
</dbReference>
<dbReference type="InterPro" id="IPR003010">
    <property type="entry name" value="C-N_Hydrolase"/>
</dbReference>
<keyword evidence="2" id="KW-0378">Hydrolase</keyword>
<dbReference type="AlphaFoldDB" id="A0AA37TT45"/>
<dbReference type="PROSITE" id="PS01227">
    <property type="entry name" value="UPF0012"/>
    <property type="match status" value="1"/>
</dbReference>
<accession>A0AA37TT45</accession>
<evidence type="ECO:0000313" key="4">
    <source>
        <dbReference type="EMBL" id="GLS82360.1"/>
    </source>
</evidence>
<dbReference type="EMBL" id="BSPO01000001">
    <property type="protein sequence ID" value="GLS82360.1"/>
    <property type="molecule type" value="Genomic_DNA"/>
</dbReference>
<dbReference type="CDD" id="cd07572">
    <property type="entry name" value="nit"/>
    <property type="match status" value="1"/>
</dbReference>
<comment type="similarity">
    <text evidence="1">Belongs to the carbon-nitrogen hydrolase superfamily. NIT1/NIT2 family.</text>
</comment>
<comment type="caution">
    <text evidence="4">The sequence shown here is derived from an EMBL/GenBank/DDBJ whole genome shotgun (WGS) entry which is preliminary data.</text>
</comment>
<dbReference type="InterPro" id="IPR001110">
    <property type="entry name" value="UPF0012_CS"/>
</dbReference>
<dbReference type="Gene3D" id="3.60.110.10">
    <property type="entry name" value="Carbon-nitrogen hydrolase"/>
    <property type="match status" value="1"/>
</dbReference>
<protein>
    <submittedName>
        <fullName evidence="4">Amidohydrolase</fullName>
    </submittedName>
</protein>
<proteinExistence type="inferred from homology"/>
<evidence type="ECO:0000256" key="2">
    <source>
        <dbReference type="ARBA" id="ARBA00022801"/>
    </source>
</evidence>
<gene>
    <name evidence="4" type="ORF">GCM10007894_03370</name>
</gene>
<name>A0AA37TT45_9GAMM</name>
<dbReference type="InterPro" id="IPR045254">
    <property type="entry name" value="Nit1/2_C-N_Hydrolase"/>
</dbReference>